<name>A0AAV2YYM7_9STRA</name>
<protein>
    <recommendedName>
        <fullName evidence="1">DDE-1 domain-containing protein</fullName>
    </recommendedName>
</protein>
<dbReference type="PANTHER" id="PTHR19303">
    <property type="entry name" value="TRANSPOSON"/>
    <property type="match status" value="1"/>
</dbReference>
<comment type="caution">
    <text evidence="2">The sequence shown here is derived from an EMBL/GenBank/DDBJ whole genome shotgun (WGS) entry which is preliminary data.</text>
</comment>
<evidence type="ECO:0000313" key="2">
    <source>
        <dbReference type="EMBL" id="DAZ98883.1"/>
    </source>
</evidence>
<organism evidence="2 3">
    <name type="scientific">Lagenidium giganteum</name>
    <dbReference type="NCBI Taxonomy" id="4803"/>
    <lineage>
        <taxon>Eukaryota</taxon>
        <taxon>Sar</taxon>
        <taxon>Stramenopiles</taxon>
        <taxon>Oomycota</taxon>
        <taxon>Peronosporomycetes</taxon>
        <taxon>Pythiales</taxon>
        <taxon>Pythiaceae</taxon>
    </lineage>
</organism>
<dbReference type="GO" id="GO:0003677">
    <property type="term" value="F:DNA binding"/>
    <property type="evidence" value="ECO:0007669"/>
    <property type="project" value="TreeGrafter"/>
</dbReference>
<proteinExistence type="predicted"/>
<reference evidence="2" key="1">
    <citation type="submission" date="2022-11" db="EMBL/GenBank/DDBJ databases">
        <authorList>
            <person name="Morgan W.R."/>
            <person name="Tartar A."/>
        </authorList>
    </citation>
    <scope>NUCLEOTIDE SEQUENCE</scope>
    <source>
        <strain evidence="2">ARSEF 373</strain>
    </source>
</reference>
<accession>A0AAV2YYM7</accession>
<evidence type="ECO:0000259" key="1">
    <source>
        <dbReference type="Pfam" id="PF03184"/>
    </source>
</evidence>
<gene>
    <name evidence="2" type="ORF">N0F65_002608</name>
</gene>
<dbReference type="AlphaFoldDB" id="A0AAV2YYM7"/>
<reference evidence="2" key="2">
    <citation type="journal article" date="2023" name="Microbiol Resour">
        <title>Decontamination and Annotation of the Draft Genome Sequence of the Oomycete Lagenidium giganteum ARSEF 373.</title>
        <authorList>
            <person name="Morgan W.R."/>
            <person name="Tartar A."/>
        </authorList>
    </citation>
    <scope>NUCLEOTIDE SEQUENCE</scope>
    <source>
        <strain evidence="2">ARSEF 373</strain>
    </source>
</reference>
<keyword evidence="3" id="KW-1185">Reference proteome</keyword>
<dbReference type="GO" id="GO:0005634">
    <property type="term" value="C:nucleus"/>
    <property type="evidence" value="ECO:0007669"/>
    <property type="project" value="TreeGrafter"/>
</dbReference>
<feature type="domain" description="DDE-1" evidence="1">
    <location>
        <begin position="90"/>
        <end position="148"/>
    </location>
</feature>
<dbReference type="InterPro" id="IPR050863">
    <property type="entry name" value="CenT-Element_Derived"/>
</dbReference>
<dbReference type="PANTHER" id="PTHR19303:SF73">
    <property type="entry name" value="PROTEIN PDC2"/>
    <property type="match status" value="1"/>
</dbReference>
<dbReference type="EMBL" id="DAKRPA010000095">
    <property type="protein sequence ID" value="DAZ98883.1"/>
    <property type="molecule type" value="Genomic_DNA"/>
</dbReference>
<sequence length="166" mass="19332">MTLAVATNVTGSDRSPLLFIGTSKVPRPLKTRDVETEIAIKYTNSQKAWMNSDIYCEWLKAVDADMRQQDRQILLLVDNVSSHKHDSLELDQGIIETVKDNFFAVSAREEYQRFKDEKPYEPINIYTAMKICADAWKEVSDETIQNCWRHTKIVPPRMCQWIFVRC</sequence>
<evidence type="ECO:0000313" key="3">
    <source>
        <dbReference type="Proteomes" id="UP001146120"/>
    </source>
</evidence>
<dbReference type="Proteomes" id="UP001146120">
    <property type="component" value="Unassembled WGS sequence"/>
</dbReference>
<dbReference type="Pfam" id="PF03184">
    <property type="entry name" value="DDE_1"/>
    <property type="match status" value="2"/>
</dbReference>
<dbReference type="InterPro" id="IPR004875">
    <property type="entry name" value="DDE_SF_endonuclease_dom"/>
</dbReference>
<feature type="domain" description="DDE-1" evidence="1">
    <location>
        <begin position="2"/>
        <end position="88"/>
    </location>
</feature>